<evidence type="ECO:0000256" key="2">
    <source>
        <dbReference type="ARBA" id="ARBA00023015"/>
    </source>
</evidence>
<dbReference type="OrthoDB" id="9791888at2"/>
<feature type="domain" description="HTH arsR-type" evidence="5">
    <location>
        <begin position="1"/>
        <end position="94"/>
    </location>
</feature>
<keyword evidence="4" id="KW-0804">Transcription</keyword>
<protein>
    <submittedName>
        <fullName evidence="6">ArsR family transcriptional regulator</fullName>
    </submittedName>
</protein>
<dbReference type="GO" id="GO:0003677">
    <property type="term" value="F:DNA binding"/>
    <property type="evidence" value="ECO:0007669"/>
    <property type="project" value="UniProtKB-KW"/>
</dbReference>
<gene>
    <name evidence="6" type="ORF">SAMN05660284_00627</name>
</gene>
<dbReference type="Gene3D" id="1.10.10.10">
    <property type="entry name" value="Winged helix-like DNA-binding domain superfamily/Winged helix DNA-binding domain"/>
    <property type="match status" value="1"/>
</dbReference>
<dbReference type="Pfam" id="PF01022">
    <property type="entry name" value="HTH_5"/>
    <property type="match status" value="1"/>
</dbReference>
<dbReference type="PANTHER" id="PTHR33154">
    <property type="entry name" value="TRANSCRIPTIONAL REGULATOR, ARSR FAMILY"/>
    <property type="match status" value="1"/>
</dbReference>
<evidence type="ECO:0000256" key="3">
    <source>
        <dbReference type="ARBA" id="ARBA00023125"/>
    </source>
</evidence>
<dbReference type="GO" id="GO:0046685">
    <property type="term" value="P:response to arsenic-containing substance"/>
    <property type="evidence" value="ECO:0007669"/>
    <property type="project" value="UniProtKB-KW"/>
</dbReference>
<dbReference type="PROSITE" id="PS50987">
    <property type="entry name" value="HTH_ARSR_2"/>
    <property type="match status" value="1"/>
</dbReference>
<dbReference type="InterPro" id="IPR001845">
    <property type="entry name" value="HTH_ArsR_DNA-bd_dom"/>
</dbReference>
<dbReference type="STRING" id="83765.SAMN05660284_00627"/>
<dbReference type="RefSeq" id="WP_091191254.1">
    <property type="nucleotide sequence ID" value="NZ_FOVE01000003.1"/>
</dbReference>
<dbReference type="GO" id="GO:0003700">
    <property type="term" value="F:DNA-binding transcription factor activity"/>
    <property type="evidence" value="ECO:0007669"/>
    <property type="project" value="InterPro"/>
</dbReference>
<dbReference type="PRINTS" id="PR00778">
    <property type="entry name" value="HTHARSR"/>
</dbReference>
<evidence type="ECO:0000313" key="6">
    <source>
        <dbReference type="EMBL" id="SFN13293.1"/>
    </source>
</evidence>
<evidence type="ECO:0000313" key="7">
    <source>
        <dbReference type="Proteomes" id="UP000242869"/>
    </source>
</evidence>
<evidence type="ECO:0000256" key="4">
    <source>
        <dbReference type="ARBA" id="ARBA00023163"/>
    </source>
</evidence>
<keyword evidence="2" id="KW-0805">Transcription regulation</keyword>
<dbReference type="InterPro" id="IPR036390">
    <property type="entry name" value="WH_DNA-bd_sf"/>
</dbReference>
<accession>A0A1I4WJ63</accession>
<dbReference type="CDD" id="cd00090">
    <property type="entry name" value="HTH_ARSR"/>
    <property type="match status" value="1"/>
</dbReference>
<proteinExistence type="predicted"/>
<dbReference type="EMBL" id="FOVE01000003">
    <property type="protein sequence ID" value="SFN13293.1"/>
    <property type="molecule type" value="Genomic_DNA"/>
</dbReference>
<sequence length="110" mass="12712">MISLDSLFVVLSDPNRRRILALLCRRDELCVCQLMAALELPQPKVSRYLSQIRAVGVLDWRKQGTWMHYRLHPELPRWACKLLDDLLLEPETAAQLQADLARVSCRESVV</sequence>
<dbReference type="AlphaFoldDB" id="A0A1I4WJ63"/>
<keyword evidence="7" id="KW-1185">Reference proteome</keyword>
<keyword evidence="1" id="KW-0059">Arsenical resistance</keyword>
<dbReference type="InterPro" id="IPR051081">
    <property type="entry name" value="HTH_MetalResp_TranReg"/>
</dbReference>
<organism evidence="6 7">
    <name type="scientific">Formivibrio citricus</name>
    <dbReference type="NCBI Taxonomy" id="83765"/>
    <lineage>
        <taxon>Bacteria</taxon>
        <taxon>Pseudomonadati</taxon>
        <taxon>Pseudomonadota</taxon>
        <taxon>Betaproteobacteria</taxon>
        <taxon>Neisseriales</taxon>
        <taxon>Chitinibacteraceae</taxon>
        <taxon>Formivibrio</taxon>
    </lineage>
</organism>
<evidence type="ECO:0000259" key="5">
    <source>
        <dbReference type="PROSITE" id="PS50987"/>
    </source>
</evidence>
<dbReference type="PANTHER" id="PTHR33154:SF18">
    <property type="entry name" value="ARSENICAL RESISTANCE OPERON REPRESSOR"/>
    <property type="match status" value="1"/>
</dbReference>
<dbReference type="InterPro" id="IPR036388">
    <property type="entry name" value="WH-like_DNA-bd_sf"/>
</dbReference>
<dbReference type="NCBIfam" id="NF033788">
    <property type="entry name" value="HTH_metalloreg"/>
    <property type="match status" value="1"/>
</dbReference>
<dbReference type="SUPFAM" id="SSF46785">
    <property type="entry name" value="Winged helix' DNA-binding domain"/>
    <property type="match status" value="1"/>
</dbReference>
<dbReference type="InterPro" id="IPR011991">
    <property type="entry name" value="ArsR-like_HTH"/>
</dbReference>
<dbReference type="Proteomes" id="UP000242869">
    <property type="component" value="Unassembled WGS sequence"/>
</dbReference>
<keyword evidence="3" id="KW-0238">DNA-binding</keyword>
<name>A0A1I4WJ63_9NEIS</name>
<reference evidence="7" key="1">
    <citation type="submission" date="2016-10" db="EMBL/GenBank/DDBJ databases">
        <authorList>
            <person name="Varghese N."/>
            <person name="Submissions S."/>
        </authorList>
    </citation>
    <scope>NUCLEOTIDE SEQUENCE [LARGE SCALE GENOMIC DNA]</scope>
    <source>
        <strain evidence="7">DSM 6150</strain>
    </source>
</reference>
<evidence type="ECO:0000256" key="1">
    <source>
        <dbReference type="ARBA" id="ARBA00022849"/>
    </source>
</evidence>
<dbReference type="SMART" id="SM00418">
    <property type="entry name" value="HTH_ARSR"/>
    <property type="match status" value="1"/>
</dbReference>